<reference evidence="1 2" key="1">
    <citation type="journal article" date="2015" name="Nature">
        <title>rRNA introns, odd ribosomes, and small enigmatic genomes across a large radiation of phyla.</title>
        <authorList>
            <person name="Brown C.T."/>
            <person name="Hug L.A."/>
            <person name="Thomas B.C."/>
            <person name="Sharon I."/>
            <person name="Castelle C.J."/>
            <person name="Singh A."/>
            <person name="Wilkins M.J."/>
            <person name="Williams K.H."/>
            <person name="Banfield J.F."/>
        </authorList>
    </citation>
    <scope>NUCLEOTIDE SEQUENCE [LARGE SCALE GENOMIC DNA]</scope>
</reference>
<accession>A0A0G0XE39</accession>
<evidence type="ECO:0008006" key="3">
    <source>
        <dbReference type="Google" id="ProtNLM"/>
    </source>
</evidence>
<dbReference type="AlphaFoldDB" id="A0A0G0XE39"/>
<gene>
    <name evidence="1" type="ORF">UU34_C0023G0007</name>
</gene>
<comment type="caution">
    <text evidence="1">The sequence shown here is derived from an EMBL/GenBank/DDBJ whole genome shotgun (WGS) entry which is preliminary data.</text>
</comment>
<proteinExistence type="predicted"/>
<dbReference type="Proteomes" id="UP000034854">
    <property type="component" value="Unassembled WGS sequence"/>
</dbReference>
<name>A0A0G0XE39_9BACT</name>
<protein>
    <recommendedName>
        <fullName evidence="3">DUF4258 domain-containing protein</fullName>
    </recommendedName>
</protein>
<dbReference type="InterPro" id="IPR025354">
    <property type="entry name" value="DUF4258"/>
</dbReference>
<evidence type="ECO:0000313" key="1">
    <source>
        <dbReference type="EMBL" id="KKR86027.1"/>
    </source>
</evidence>
<dbReference type="EMBL" id="LCAG01000023">
    <property type="protein sequence ID" value="KKR86027.1"/>
    <property type="molecule type" value="Genomic_DNA"/>
</dbReference>
<organism evidence="1 2">
    <name type="scientific">Candidatus Curtissbacteria bacterium GW2011_GWA1_41_11</name>
    <dbReference type="NCBI Taxonomy" id="1618409"/>
    <lineage>
        <taxon>Bacteria</taxon>
        <taxon>Candidatus Curtissiibacteriota</taxon>
    </lineage>
</organism>
<dbReference type="Pfam" id="PF14076">
    <property type="entry name" value="DUF4258"/>
    <property type="match status" value="1"/>
</dbReference>
<evidence type="ECO:0000313" key="2">
    <source>
        <dbReference type="Proteomes" id="UP000034854"/>
    </source>
</evidence>
<sequence>MNIEFSDHAKKQIKERKIQKSHVASVVEKPTRKVKSFRNRMLLQKRFGSKILEVVTVGEKSQVTVITAYYLEEDEN</sequence>